<accession>A0A8J2I627</accession>
<dbReference type="EMBL" id="CAJRGZ010000018">
    <property type="protein sequence ID" value="CAG5158148.1"/>
    <property type="molecule type" value="Genomic_DNA"/>
</dbReference>
<sequence length="337" mass="36923">MLPSERVDNPNPDDVKKEKQKIVNLIVSKSNLDIYNSPEAWSLFKELGGDVMINAFACNFMVDGVPNTDVIEANQLNTRIFNKTSLSSTNGGGEIDMPEFFLTSSVLSQADYGACLDKFKSRMGLSGPQDLYVLVNVTMSPWATTGAQSILNDMVGDFKTIAEKETSIDRNAVKPQKHDFVMQGTDTLYLVHLPKFQLASHRYQLVMTGTLDSSAMQQYAAQRKENPNDYFLLENATDAILDDLTASGSQIAISVFKESDTTQKPVIQGTLTIGDLIVKKSLLGGALDPTFPSQMPFHLYAELSTIKPICNQAKCGPCSLALSISHGPIRETCHPSI</sequence>
<reference evidence="1" key="1">
    <citation type="submission" date="2021-05" db="EMBL/GenBank/DDBJ databases">
        <authorList>
            <person name="Stam R."/>
        </authorList>
    </citation>
    <scope>NUCLEOTIDE SEQUENCE</scope>
    <source>
        <strain evidence="1">CS162</strain>
    </source>
</reference>
<proteinExistence type="predicted"/>
<evidence type="ECO:0000313" key="2">
    <source>
        <dbReference type="Proteomes" id="UP000676310"/>
    </source>
</evidence>
<dbReference type="AlphaFoldDB" id="A0A8J2I627"/>
<gene>
    <name evidence="1" type="ORF">ALTATR162_LOCUS5007</name>
</gene>
<protein>
    <submittedName>
        <fullName evidence="1">Uncharacterized protein</fullName>
    </submittedName>
</protein>
<name>A0A8J2I627_9PLEO</name>
<dbReference type="Proteomes" id="UP000676310">
    <property type="component" value="Unassembled WGS sequence"/>
</dbReference>
<comment type="caution">
    <text evidence="1">The sequence shown here is derived from an EMBL/GenBank/DDBJ whole genome shotgun (WGS) entry which is preliminary data.</text>
</comment>
<dbReference type="GeneID" id="67016738"/>
<organism evidence="1 2">
    <name type="scientific">Alternaria atra</name>
    <dbReference type="NCBI Taxonomy" id="119953"/>
    <lineage>
        <taxon>Eukaryota</taxon>
        <taxon>Fungi</taxon>
        <taxon>Dikarya</taxon>
        <taxon>Ascomycota</taxon>
        <taxon>Pezizomycotina</taxon>
        <taxon>Dothideomycetes</taxon>
        <taxon>Pleosporomycetidae</taxon>
        <taxon>Pleosporales</taxon>
        <taxon>Pleosporineae</taxon>
        <taxon>Pleosporaceae</taxon>
        <taxon>Alternaria</taxon>
        <taxon>Alternaria sect. Ulocladioides</taxon>
    </lineage>
</organism>
<dbReference type="OrthoDB" id="2161780at2759"/>
<keyword evidence="2" id="KW-1185">Reference proteome</keyword>
<evidence type="ECO:0000313" key="1">
    <source>
        <dbReference type="EMBL" id="CAG5158148.1"/>
    </source>
</evidence>
<dbReference type="RefSeq" id="XP_043168558.1">
    <property type="nucleotide sequence ID" value="XM_043312623.1"/>
</dbReference>